<dbReference type="PANTHER" id="PTHR43201">
    <property type="entry name" value="ACYL-COA SYNTHETASE"/>
    <property type="match status" value="1"/>
</dbReference>
<dbReference type="RefSeq" id="WP_168449101.1">
    <property type="nucleotide sequence ID" value="NZ_JAAWWK010000001.1"/>
</dbReference>
<dbReference type="InterPro" id="IPR042099">
    <property type="entry name" value="ANL_N_sf"/>
</dbReference>
<feature type="region of interest" description="Disordered" evidence="1">
    <location>
        <begin position="494"/>
        <end position="515"/>
    </location>
</feature>
<dbReference type="EMBL" id="JAAWWK010000001">
    <property type="protein sequence ID" value="NKI16589.1"/>
    <property type="molecule type" value="Genomic_DNA"/>
</dbReference>
<evidence type="ECO:0000313" key="4">
    <source>
        <dbReference type="EMBL" id="NKI16589.1"/>
    </source>
</evidence>
<reference evidence="4 5" key="1">
    <citation type="submission" date="2020-04" db="EMBL/GenBank/DDBJ databases">
        <authorList>
            <person name="Yoon J."/>
        </authorList>
    </citation>
    <scope>NUCLEOTIDE SEQUENCE [LARGE SCALE GENOMIC DNA]</scope>
    <source>
        <strain evidence="4 5">KMU-166</strain>
    </source>
</reference>
<dbReference type="Pfam" id="PF00501">
    <property type="entry name" value="AMP-binding"/>
    <property type="match status" value="1"/>
</dbReference>
<dbReference type="Gene3D" id="3.40.50.12780">
    <property type="entry name" value="N-terminal domain of ligase-like"/>
    <property type="match status" value="1"/>
</dbReference>
<dbReference type="PANTHER" id="PTHR43201:SF32">
    <property type="entry name" value="2-SUCCINYLBENZOATE--COA LIGASE, CHLOROPLASTIC_PEROXISOMAL"/>
    <property type="match status" value="1"/>
</dbReference>
<proteinExistence type="predicted"/>
<dbReference type="InterPro" id="IPR025110">
    <property type="entry name" value="AMP-bd_C"/>
</dbReference>
<dbReference type="Gene3D" id="3.30.300.30">
    <property type="match status" value="1"/>
</dbReference>
<keyword evidence="5" id="KW-1185">Reference proteome</keyword>
<dbReference type="SUPFAM" id="SSF56801">
    <property type="entry name" value="Acetyl-CoA synthetase-like"/>
    <property type="match status" value="1"/>
</dbReference>
<feature type="compositionally biased region" description="Gly residues" evidence="1">
    <location>
        <begin position="506"/>
        <end position="515"/>
    </location>
</feature>
<comment type="caution">
    <text evidence="4">The sequence shown here is derived from an EMBL/GenBank/DDBJ whole genome shotgun (WGS) entry which is preliminary data.</text>
</comment>
<evidence type="ECO:0000256" key="1">
    <source>
        <dbReference type="SAM" id="MobiDB-lite"/>
    </source>
</evidence>
<dbReference type="Pfam" id="PF13193">
    <property type="entry name" value="AMP-binding_C"/>
    <property type="match status" value="1"/>
</dbReference>
<sequence length="515" mass="56394">MTLGHPAYQQIRMHGLGDVLREHCRSRPAMTAVVDGEFRLTWPQLNQRVNQLANYLLANGLAEDGRVLWLGQNSFRLLECMLAAAKIGATVCPINWRMSAGEVAAVIDDFTPQLVVWQQQDLADTANQARDHAKHRAHWIAHDGDDADSYEALLSLHSATDPDLAVHSDTPVVAMYTAAFDGKPNAALLSQSAMLYQSLMIAYGYSITEQSSNLNSGPLFHLGTMLATLATFTFGGKNVFIARVDAEEMLKLIEAEAVTHAFVAQPTLLQIREINKAGKYDTSSLWSSPEAPEWSSPLCMPKDSPFAQQARVYGQTEVMGFTTFGFLGGGGAGRVSPLAQLRIVDNDGNELPPGESGEIEVRGIQVMSGYYQRDDENERRNHNGWHRTRDLGKRLDDGSVAFVGPKTTMIKSGVENIYPAEVEACIAQHNAVAQACVIGVPDPKWEQNVKALVVLKPGEDLSAEALIEHCRQHMASYKKPKIVEFVTELPRAPDGQLDRKKADAMFGGGGYPATH</sequence>
<dbReference type="InterPro" id="IPR000873">
    <property type="entry name" value="AMP-dep_synth/lig_dom"/>
</dbReference>
<organism evidence="4 5">
    <name type="scientific">Spongiibacter thalassae</name>
    <dbReference type="NCBI Taxonomy" id="2721624"/>
    <lineage>
        <taxon>Bacteria</taxon>
        <taxon>Pseudomonadati</taxon>
        <taxon>Pseudomonadota</taxon>
        <taxon>Gammaproteobacteria</taxon>
        <taxon>Cellvibrionales</taxon>
        <taxon>Spongiibacteraceae</taxon>
        <taxon>Spongiibacter</taxon>
    </lineage>
</organism>
<evidence type="ECO:0000259" key="2">
    <source>
        <dbReference type="Pfam" id="PF00501"/>
    </source>
</evidence>
<accession>A0ABX1GBP8</accession>
<dbReference type="InterPro" id="IPR045851">
    <property type="entry name" value="AMP-bd_C_sf"/>
</dbReference>
<feature type="domain" description="AMP-binding enzyme C-terminal" evidence="3">
    <location>
        <begin position="421"/>
        <end position="493"/>
    </location>
</feature>
<protein>
    <submittedName>
        <fullName evidence="4">AMP-binding protein</fullName>
    </submittedName>
</protein>
<evidence type="ECO:0000259" key="3">
    <source>
        <dbReference type="Pfam" id="PF13193"/>
    </source>
</evidence>
<dbReference type="Proteomes" id="UP000765845">
    <property type="component" value="Unassembled WGS sequence"/>
</dbReference>
<gene>
    <name evidence="4" type="ORF">HCU74_04040</name>
</gene>
<feature type="domain" description="AMP-dependent synthetase/ligase" evidence="2">
    <location>
        <begin position="21"/>
        <end position="371"/>
    </location>
</feature>
<name>A0ABX1GBP8_9GAMM</name>
<evidence type="ECO:0000313" key="5">
    <source>
        <dbReference type="Proteomes" id="UP000765845"/>
    </source>
</evidence>